<evidence type="ECO:0000259" key="2">
    <source>
        <dbReference type="PROSITE" id="PS50022"/>
    </source>
</evidence>
<evidence type="ECO:0000313" key="3">
    <source>
        <dbReference type="EMBL" id="SPF46601.1"/>
    </source>
</evidence>
<dbReference type="AlphaFoldDB" id="A0A2U3L3W9"/>
<sequence>MIRSSFIIALSLIFSNAILARAQTVRVDATPSHVVNKFSPLHALGSTVDRVPSNATDMFFRPDQIKETLSAGWGVISYRQNTDLFVQAWHWNPEGAWSDPSGKGYFVGDSTPTKKMIRHSYGYSLPHRGFTRNNGTEFDGFSRLDDGDVNTYWKSNPYLTKAFTGEDDSLHPQWVVIALDKKQDVNAIRIAWAEPYAQVYVVQYWVGEGDAMDEQDKGQWKTFTSGEVKNGKGGTPTLRLDTSGLASSPVSTKFVRVLMTQSSNTCDTHGPSDRRNCVGYAIRELYLGTIDDKGEFTDLLHHSPDQKQTLTLCSSVDPWHQASDLYVAPDRMESGDQPGFDLFFTSGITRGLPAIIPIALLYSTPEDAAAQMAYIKKRGYPVSYIEMGEEADGQYMLPEDYATLYLQFATALHRVDPNFKLGGPAFEGVTEDIKAWPDAEGRTSWFSRFLDYLKAHGRLQDLAFMSFEHYPYDGCETPWKNLYQEPELLTHIMQVWRDDGLLAGIPLFDTETNAHGGEAAVDIFGALWLADTFAGFLAAGGQSTHYYHDLPYSPPHPACANSWGTYHMFMVDEHYEIQQKTSQFYGAQLITQEWAEPKDAEHRLFPAVSDVKDNEGHVLVTAYALERPDGQWSLMLINKDYDHPHQVRIVFHNAESNREDFFFGPVTMITFGKAQYLWHPDRKKGHADPDSPPFKFTLTGGENAKYTLPAASLTIVRGKR</sequence>
<feature type="chain" id="PRO_5015719365" evidence="1">
    <location>
        <begin position="23"/>
        <end position="720"/>
    </location>
</feature>
<dbReference type="OrthoDB" id="9758333at2"/>
<dbReference type="EMBL" id="OMOD01000163">
    <property type="protein sequence ID" value="SPF46601.1"/>
    <property type="molecule type" value="Genomic_DNA"/>
</dbReference>
<dbReference type="Pfam" id="PF00754">
    <property type="entry name" value="F5_F8_type_C"/>
    <property type="match status" value="1"/>
</dbReference>
<dbReference type="Proteomes" id="UP000238701">
    <property type="component" value="Unassembled WGS sequence"/>
</dbReference>
<protein>
    <submittedName>
        <fullName evidence="3">Galactose-binding superfamily protein</fullName>
    </submittedName>
</protein>
<evidence type="ECO:0000313" key="4">
    <source>
        <dbReference type="Proteomes" id="UP000238701"/>
    </source>
</evidence>
<evidence type="ECO:0000256" key="1">
    <source>
        <dbReference type="SAM" id="SignalP"/>
    </source>
</evidence>
<dbReference type="SUPFAM" id="SSF51445">
    <property type="entry name" value="(Trans)glycosidases"/>
    <property type="match status" value="1"/>
</dbReference>
<dbReference type="InterPro" id="IPR008979">
    <property type="entry name" value="Galactose-bd-like_sf"/>
</dbReference>
<gene>
    <name evidence="3" type="ORF">SBA1_670007</name>
</gene>
<dbReference type="SUPFAM" id="SSF49785">
    <property type="entry name" value="Galactose-binding domain-like"/>
    <property type="match status" value="1"/>
</dbReference>
<organism evidence="3 4">
    <name type="scientific">Candidatus Sulfotelmatobacter kueseliae</name>
    <dbReference type="NCBI Taxonomy" id="2042962"/>
    <lineage>
        <taxon>Bacteria</taxon>
        <taxon>Pseudomonadati</taxon>
        <taxon>Acidobacteriota</taxon>
        <taxon>Terriglobia</taxon>
        <taxon>Terriglobales</taxon>
        <taxon>Candidatus Korobacteraceae</taxon>
        <taxon>Candidatus Sulfotelmatobacter</taxon>
    </lineage>
</organism>
<dbReference type="InterPro" id="IPR017853">
    <property type="entry name" value="GH"/>
</dbReference>
<dbReference type="Gene3D" id="3.20.20.80">
    <property type="entry name" value="Glycosidases"/>
    <property type="match status" value="1"/>
</dbReference>
<accession>A0A2U3L3W9</accession>
<feature type="domain" description="F5/8 type C" evidence="2">
    <location>
        <begin position="109"/>
        <end position="257"/>
    </location>
</feature>
<feature type="signal peptide" evidence="1">
    <location>
        <begin position="1"/>
        <end position="22"/>
    </location>
</feature>
<proteinExistence type="predicted"/>
<dbReference type="Gene3D" id="2.60.120.260">
    <property type="entry name" value="Galactose-binding domain-like"/>
    <property type="match status" value="1"/>
</dbReference>
<name>A0A2U3L3W9_9BACT</name>
<reference evidence="4" key="1">
    <citation type="submission" date="2018-02" db="EMBL/GenBank/DDBJ databases">
        <authorList>
            <person name="Hausmann B."/>
        </authorList>
    </citation>
    <scope>NUCLEOTIDE SEQUENCE [LARGE SCALE GENOMIC DNA]</scope>
    <source>
        <strain evidence="4">Peat soil MAG SbA1</strain>
    </source>
</reference>
<dbReference type="InterPro" id="IPR000421">
    <property type="entry name" value="FA58C"/>
</dbReference>
<dbReference type="PROSITE" id="PS50022">
    <property type="entry name" value="FA58C_3"/>
    <property type="match status" value="1"/>
</dbReference>
<keyword evidence="1" id="KW-0732">Signal</keyword>